<dbReference type="PANTHER" id="PTHR34818">
    <property type="entry name" value="PROTEIN BLI-3"/>
    <property type="match status" value="1"/>
</dbReference>
<dbReference type="SUPFAM" id="SSF50475">
    <property type="entry name" value="FMN-binding split barrel"/>
    <property type="match status" value="1"/>
</dbReference>
<dbReference type="AlphaFoldDB" id="A0A328AAR8"/>
<evidence type="ECO:0000313" key="3">
    <source>
        <dbReference type="Proteomes" id="UP000249725"/>
    </source>
</evidence>
<keyword evidence="3" id="KW-1185">Reference proteome</keyword>
<name>A0A328AAR8_9CAUL</name>
<proteinExistence type="predicted"/>
<protein>
    <submittedName>
        <fullName evidence="2">Pyridoxamine 5'-phosphate oxidase</fullName>
    </submittedName>
</protein>
<evidence type="ECO:0000259" key="1">
    <source>
        <dbReference type="Pfam" id="PF16242"/>
    </source>
</evidence>
<dbReference type="Proteomes" id="UP000249725">
    <property type="component" value="Unassembled WGS sequence"/>
</dbReference>
<dbReference type="PANTHER" id="PTHR34818:SF1">
    <property type="entry name" value="PROTEIN BLI-3"/>
    <property type="match status" value="1"/>
</dbReference>
<comment type="caution">
    <text evidence="2">The sequence shown here is derived from an EMBL/GenBank/DDBJ whole genome shotgun (WGS) entry which is preliminary data.</text>
</comment>
<reference evidence="3" key="1">
    <citation type="submission" date="2018-05" db="EMBL/GenBank/DDBJ databases">
        <authorList>
            <person name="Li X."/>
        </authorList>
    </citation>
    <scope>NUCLEOTIDE SEQUENCE [LARGE SCALE GENOMIC DNA]</scope>
    <source>
        <strain evidence="3">YIM 73061</strain>
    </source>
</reference>
<dbReference type="InterPro" id="IPR038725">
    <property type="entry name" value="YdaG_split_barrel_FMN-bd"/>
</dbReference>
<gene>
    <name evidence="2" type="ORF">DJ018_16545</name>
</gene>
<dbReference type="OrthoDB" id="1432662at2"/>
<dbReference type="Pfam" id="PF16242">
    <property type="entry name" value="Pyrid_ox_like"/>
    <property type="match status" value="1"/>
</dbReference>
<sequence>MADMTLQDLSQKMRDIDFTTVFTRTEGGALAGRPMSNNGEVEYEGDSYFFAWDDSRVAGDIARDPQVGMSLQGSKGLLGKPPLFITIEGRAELIRDKAQFQEHWTKDLDRWFENGPDTPGVVMIKVRAERIHYWDGGDEGEIPVA</sequence>
<accession>A0A328AAR8</accession>
<evidence type="ECO:0000313" key="2">
    <source>
        <dbReference type="EMBL" id="RAK51537.1"/>
    </source>
</evidence>
<dbReference type="InterPro" id="IPR012349">
    <property type="entry name" value="Split_barrel_FMN-bd"/>
</dbReference>
<dbReference type="EMBL" id="QFYR01000004">
    <property type="protein sequence ID" value="RAK51537.1"/>
    <property type="molecule type" value="Genomic_DNA"/>
</dbReference>
<dbReference type="Gene3D" id="2.30.110.10">
    <property type="entry name" value="Electron Transport, Fmn-binding Protein, Chain A"/>
    <property type="match status" value="1"/>
</dbReference>
<feature type="domain" description="General stress protein FMN-binding split barrel" evidence="1">
    <location>
        <begin position="7"/>
        <end position="136"/>
    </location>
</feature>
<organism evidence="2 3">
    <name type="scientific">Phenylobacterium deserti</name>
    <dbReference type="NCBI Taxonomy" id="1914756"/>
    <lineage>
        <taxon>Bacteria</taxon>
        <taxon>Pseudomonadati</taxon>
        <taxon>Pseudomonadota</taxon>
        <taxon>Alphaproteobacteria</taxon>
        <taxon>Caulobacterales</taxon>
        <taxon>Caulobacteraceae</taxon>
        <taxon>Phenylobacterium</taxon>
    </lineage>
</organism>
<dbReference type="InterPro" id="IPR052917">
    <property type="entry name" value="Stress-Dev_Protein"/>
</dbReference>